<name>V9EJW4_PHYNI</name>
<reference evidence="4 5" key="1">
    <citation type="submission" date="2013-11" db="EMBL/GenBank/DDBJ databases">
        <title>The Genome Sequence of Phytophthora parasitica P1569.</title>
        <authorList>
            <consortium name="The Broad Institute Genomics Platform"/>
            <person name="Russ C."/>
            <person name="Tyler B."/>
            <person name="Panabieres F."/>
            <person name="Shan W."/>
            <person name="Tripathy S."/>
            <person name="Grunwald N."/>
            <person name="Machado M."/>
            <person name="Johnson C.S."/>
            <person name="Arredondo F."/>
            <person name="Hong C."/>
            <person name="Coffey M."/>
            <person name="Young S.K."/>
            <person name="Zeng Q."/>
            <person name="Gargeya S."/>
            <person name="Fitzgerald M."/>
            <person name="Abouelleil A."/>
            <person name="Alvarado L."/>
            <person name="Chapman S.B."/>
            <person name="Gainer-Dewar J."/>
            <person name="Goldberg J."/>
            <person name="Griggs A."/>
            <person name="Gujja S."/>
            <person name="Hansen M."/>
            <person name="Howarth C."/>
            <person name="Imamovic A."/>
            <person name="Ireland A."/>
            <person name="Larimer J."/>
            <person name="McCowan C."/>
            <person name="Murphy C."/>
            <person name="Pearson M."/>
            <person name="Poon T.W."/>
            <person name="Priest M."/>
            <person name="Roberts A."/>
            <person name="Saif S."/>
            <person name="Shea T."/>
            <person name="Sykes S."/>
            <person name="Wortman J."/>
            <person name="Nusbaum C."/>
            <person name="Birren B."/>
        </authorList>
    </citation>
    <scope>NUCLEOTIDE SEQUENCE [LARGE SCALE GENOMIC DNA]</scope>
    <source>
        <strain evidence="4 5">P1569</strain>
    </source>
</reference>
<accession>V9EJW4</accession>
<evidence type="ECO:0000256" key="1">
    <source>
        <dbReference type="ARBA" id="ARBA00022737"/>
    </source>
</evidence>
<dbReference type="PROSITE" id="PS50297">
    <property type="entry name" value="ANK_REP_REGION"/>
    <property type="match status" value="3"/>
</dbReference>
<comment type="caution">
    <text evidence="4">The sequence shown here is derived from an EMBL/GenBank/DDBJ whole genome shotgun (WGS) entry which is preliminary data.</text>
</comment>
<keyword evidence="1" id="KW-0677">Repeat</keyword>
<dbReference type="Proteomes" id="UP000018721">
    <property type="component" value="Unassembled WGS sequence"/>
</dbReference>
<sequence>MAALEFLLDHHVNPDVIDAAGLRPVDFGALAGLVEVVRRLHRREADLCYSSLDGRTLLHHAAASSGPGAIEVVEYLLHEPVIVDAIDKFGWTPVHVAVNSGNVSIVERLLVDGANITLQKEILSKRLHLVVRANHNEIVDLLLSHSDIQVNVADHEGKTPLLHAVLLENYAFVQVLIEAGTDVNIYDQDGHTPLFVASQVQSENLVKVLLENGARVDSVTSCGDTPLSICCSDSIRSVLELYKSSQQFYDRCLALLEKPSDTISCNELTALVPLITSVYDLRMLLTFASRMEDISSERSRSQVRELIQSAVDHILSNKLVLDDHACVFFHHVRKHCSKMNLVSPDQCMLWKLKADKVNMESAGWVVELKKQVHRNNWRLDIHDQHISMITESMKEIHSMVMENRQVIQEVTNSVNNAPRSSDKTHQSDH</sequence>
<dbReference type="EMBL" id="ANIZ01002646">
    <property type="protein sequence ID" value="ETI39241.1"/>
    <property type="molecule type" value="Genomic_DNA"/>
</dbReference>
<keyword evidence="5" id="KW-1185">Reference proteome</keyword>
<protein>
    <submittedName>
        <fullName evidence="4">Uncharacterized protein</fullName>
    </submittedName>
</protein>
<organism evidence="4 5">
    <name type="scientific">Phytophthora nicotianae P1569</name>
    <dbReference type="NCBI Taxonomy" id="1317065"/>
    <lineage>
        <taxon>Eukaryota</taxon>
        <taxon>Sar</taxon>
        <taxon>Stramenopiles</taxon>
        <taxon>Oomycota</taxon>
        <taxon>Peronosporomycetes</taxon>
        <taxon>Peronosporales</taxon>
        <taxon>Peronosporaceae</taxon>
        <taxon>Phytophthora</taxon>
    </lineage>
</organism>
<evidence type="ECO:0000256" key="2">
    <source>
        <dbReference type="ARBA" id="ARBA00023043"/>
    </source>
</evidence>
<feature type="repeat" description="ANK" evidence="3">
    <location>
        <begin position="156"/>
        <end position="188"/>
    </location>
</feature>
<feature type="repeat" description="ANK" evidence="3">
    <location>
        <begin position="89"/>
        <end position="121"/>
    </location>
</feature>
<dbReference type="PANTHER" id="PTHR24198:SF165">
    <property type="entry name" value="ANKYRIN REPEAT-CONTAINING PROTEIN-RELATED"/>
    <property type="match status" value="1"/>
</dbReference>
<gene>
    <name evidence="4" type="ORF">F443_15188</name>
</gene>
<evidence type="ECO:0000313" key="4">
    <source>
        <dbReference type="EMBL" id="ETI39241.1"/>
    </source>
</evidence>
<dbReference type="Gene3D" id="1.25.40.20">
    <property type="entry name" value="Ankyrin repeat-containing domain"/>
    <property type="match status" value="1"/>
</dbReference>
<dbReference type="InterPro" id="IPR036770">
    <property type="entry name" value="Ankyrin_rpt-contain_sf"/>
</dbReference>
<evidence type="ECO:0000256" key="3">
    <source>
        <dbReference type="PROSITE-ProRule" id="PRU00023"/>
    </source>
</evidence>
<feature type="repeat" description="ANK" evidence="3">
    <location>
        <begin position="189"/>
        <end position="221"/>
    </location>
</feature>
<dbReference type="InterPro" id="IPR002110">
    <property type="entry name" value="Ankyrin_rpt"/>
</dbReference>
<proteinExistence type="predicted"/>
<dbReference type="PROSITE" id="PS50088">
    <property type="entry name" value="ANK_REPEAT"/>
    <property type="match status" value="4"/>
</dbReference>
<dbReference type="PRINTS" id="PR01415">
    <property type="entry name" value="ANKYRIN"/>
</dbReference>
<dbReference type="AlphaFoldDB" id="V9EJW4"/>
<dbReference type="HOGENOM" id="CLU_640103_0_0_1"/>
<dbReference type="PANTHER" id="PTHR24198">
    <property type="entry name" value="ANKYRIN REPEAT AND PROTEIN KINASE DOMAIN-CONTAINING PROTEIN"/>
    <property type="match status" value="1"/>
</dbReference>
<feature type="repeat" description="ANK" evidence="3">
    <location>
        <begin position="53"/>
        <end position="88"/>
    </location>
</feature>
<dbReference type="Pfam" id="PF12796">
    <property type="entry name" value="Ank_2"/>
    <property type="match status" value="2"/>
</dbReference>
<dbReference type="SMART" id="SM00248">
    <property type="entry name" value="ANK"/>
    <property type="match status" value="5"/>
</dbReference>
<evidence type="ECO:0000313" key="5">
    <source>
        <dbReference type="Proteomes" id="UP000018721"/>
    </source>
</evidence>
<dbReference type="SUPFAM" id="SSF48403">
    <property type="entry name" value="Ankyrin repeat"/>
    <property type="match status" value="1"/>
</dbReference>
<keyword evidence="2 3" id="KW-0040">ANK repeat</keyword>
<dbReference type="eggNOG" id="KOG4177">
    <property type="taxonomic scope" value="Eukaryota"/>
</dbReference>